<accession>A0A2B7ZFJ1</accession>
<keyword evidence="4" id="KW-0539">Nucleus</keyword>
<dbReference type="CDD" id="cd20393">
    <property type="entry name" value="Tudor_SGF29_rpt1"/>
    <property type="match status" value="1"/>
</dbReference>
<protein>
    <submittedName>
        <fullName evidence="7">SAGA-associated factor 29</fullName>
    </submittedName>
</protein>
<comment type="caution">
    <text evidence="7">The sequence shown here is derived from an EMBL/GenBank/DDBJ whole genome shotgun (WGS) entry which is preliminary data.</text>
</comment>
<dbReference type="PANTHER" id="PTHR21539:SF0">
    <property type="entry name" value="SAGA-ASSOCIATED FACTOR 29"/>
    <property type="match status" value="1"/>
</dbReference>
<evidence type="ECO:0000259" key="6">
    <source>
        <dbReference type="PROSITE" id="PS51518"/>
    </source>
</evidence>
<name>A0A2B7ZFJ1_9EURO</name>
<dbReference type="Gene3D" id="2.30.30.140">
    <property type="match status" value="1"/>
</dbReference>
<dbReference type="EMBL" id="PDND01000109">
    <property type="protein sequence ID" value="PGH31938.1"/>
    <property type="molecule type" value="Genomic_DNA"/>
</dbReference>
<keyword evidence="2" id="KW-0805">Transcription regulation</keyword>
<organism evidence="7 8">
    <name type="scientific">[Emmonsia] crescens</name>
    <dbReference type="NCBI Taxonomy" id="73230"/>
    <lineage>
        <taxon>Eukaryota</taxon>
        <taxon>Fungi</taxon>
        <taxon>Dikarya</taxon>
        <taxon>Ascomycota</taxon>
        <taxon>Pezizomycotina</taxon>
        <taxon>Eurotiomycetes</taxon>
        <taxon>Eurotiomycetidae</taxon>
        <taxon>Onygenales</taxon>
        <taxon>Ajellomycetaceae</taxon>
        <taxon>Emergomyces</taxon>
    </lineage>
</organism>
<reference evidence="7 8" key="1">
    <citation type="submission" date="2017-10" db="EMBL/GenBank/DDBJ databases">
        <title>Comparative genomics in systemic dimorphic fungi from Ajellomycetaceae.</title>
        <authorList>
            <person name="Munoz J.F."/>
            <person name="Mcewen J.G."/>
            <person name="Clay O.K."/>
            <person name="Cuomo C.A."/>
        </authorList>
    </citation>
    <scope>NUCLEOTIDE SEQUENCE [LARGE SCALE GENOMIC DNA]</scope>
    <source>
        <strain evidence="7 8">UAMH4076</strain>
    </source>
</reference>
<dbReference type="CDD" id="cd20394">
    <property type="entry name" value="Tudor_SGF29_rpt2"/>
    <property type="match status" value="1"/>
</dbReference>
<comment type="subcellular location">
    <subcellularLocation>
        <location evidence="1">Nucleus</location>
    </subcellularLocation>
</comment>
<dbReference type="STRING" id="73230.A0A2B7ZFJ1"/>
<dbReference type="InterPro" id="IPR047287">
    <property type="entry name" value="Tudor_SGF29_rpt2"/>
</dbReference>
<evidence type="ECO:0000256" key="1">
    <source>
        <dbReference type="ARBA" id="ARBA00004123"/>
    </source>
</evidence>
<sequence length="506" mass="55188">MPNQRYQPPNKADDMPVPGRPIQATSSTVPFISLAAGNAQPAAPHHQPTSATPATPASLIASAASLRIHTPDCGVSDRKSGELNQEQCTCGIAASPDSSYPISIRAAGSSPTHLQPAVRTRRQAKGSFDFQVLSGSEWEAVDIAKARKVEEEKAEAKKAEARKGKGKRAKARHGPLLNCEREERSMSRNRPRGPPTRDNGVAANEEIEMWNRIRQDIFKAAEKNEKQKGPGQQLAALREKIAKAGRRATPAELEQMENYQRQINKHSEEERAILRDEPADVIKNLEILIALRSASEADPQTRAGPTGKPRKRKTETDTPVADSPTTSIADKLNRLKSSTHRSASVSSSQAREAVSVKSEDGGESTKITAAEKSGHLFVGAEVVFKHNKKQQGVEGEGIQCIIKSIAGEGHKKRYDVQDPEPNENGEEGAVYKTTAASLIPIPQVGASLPSFSVGKQVLARYPDTTTFYRAEVMGSKKDVYRLKFEGEEDDKEMDVDRRFVLDIPGK</sequence>
<feature type="compositionally biased region" description="Basic residues" evidence="5">
    <location>
        <begin position="164"/>
        <end position="173"/>
    </location>
</feature>
<dbReference type="Proteomes" id="UP000226031">
    <property type="component" value="Unassembled WGS sequence"/>
</dbReference>
<dbReference type="InterPro" id="IPR047288">
    <property type="entry name" value="Tudor_SGF29_rpt1"/>
</dbReference>
<dbReference type="PANTHER" id="PTHR21539">
    <property type="entry name" value="SAGA-ASSOCIATED FACTOR 29"/>
    <property type="match status" value="1"/>
</dbReference>
<feature type="region of interest" description="Disordered" evidence="5">
    <location>
        <begin position="292"/>
        <end position="368"/>
    </location>
</feature>
<dbReference type="FunFam" id="2.30.30.140:FF:000055">
    <property type="entry name" value="SAGA complex component"/>
    <property type="match status" value="1"/>
</dbReference>
<feature type="compositionally biased region" description="Low complexity" evidence="5">
    <location>
        <begin position="33"/>
        <end position="58"/>
    </location>
</feature>
<feature type="region of interest" description="Disordered" evidence="5">
    <location>
        <begin position="1"/>
        <end position="58"/>
    </location>
</feature>
<dbReference type="InterPro" id="IPR037802">
    <property type="entry name" value="SGF29"/>
</dbReference>
<keyword evidence="8" id="KW-1185">Reference proteome</keyword>
<gene>
    <name evidence="7" type="ORF">GX50_05266</name>
</gene>
<dbReference type="GO" id="GO:0005634">
    <property type="term" value="C:nucleus"/>
    <property type="evidence" value="ECO:0007669"/>
    <property type="project" value="UniProtKB-SubCell"/>
</dbReference>
<evidence type="ECO:0000313" key="7">
    <source>
        <dbReference type="EMBL" id="PGH31938.1"/>
    </source>
</evidence>
<dbReference type="PROSITE" id="PS51518">
    <property type="entry name" value="SGF29_C"/>
    <property type="match status" value="1"/>
</dbReference>
<dbReference type="AlphaFoldDB" id="A0A2B7ZFJ1"/>
<dbReference type="GO" id="GO:0000124">
    <property type="term" value="C:SAGA complex"/>
    <property type="evidence" value="ECO:0007669"/>
    <property type="project" value="InterPro"/>
</dbReference>
<evidence type="ECO:0000256" key="4">
    <source>
        <dbReference type="ARBA" id="ARBA00023242"/>
    </source>
</evidence>
<feature type="domain" description="SGF29 C-terminal" evidence="6">
    <location>
        <begin position="372"/>
        <end position="506"/>
    </location>
</feature>
<evidence type="ECO:0000313" key="8">
    <source>
        <dbReference type="Proteomes" id="UP000226031"/>
    </source>
</evidence>
<feature type="compositionally biased region" description="Low complexity" evidence="5">
    <location>
        <begin position="340"/>
        <end position="356"/>
    </location>
</feature>
<keyword evidence="3" id="KW-0804">Transcription</keyword>
<evidence type="ECO:0000256" key="2">
    <source>
        <dbReference type="ARBA" id="ARBA00023015"/>
    </source>
</evidence>
<feature type="region of interest" description="Disordered" evidence="5">
    <location>
        <begin position="155"/>
        <end position="206"/>
    </location>
</feature>
<evidence type="ECO:0000256" key="5">
    <source>
        <dbReference type="SAM" id="MobiDB-lite"/>
    </source>
</evidence>
<dbReference type="Pfam" id="PF07039">
    <property type="entry name" value="SGF29_Tudor"/>
    <property type="match status" value="1"/>
</dbReference>
<dbReference type="InterPro" id="IPR010750">
    <property type="entry name" value="SGF29_tudor-like_dom"/>
</dbReference>
<dbReference type="VEuPathDB" id="FungiDB:EMCG_04846"/>
<evidence type="ECO:0000256" key="3">
    <source>
        <dbReference type="ARBA" id="ARBA00023163"/>
    </source>
</evidence>
<proteinExistence type="predicted"/>